<dbReference type="GO" id="GO:0005829">
    <property type="term" value="C:cytosol"/>
    <property type="evidence" value="ECO:0007669"/>
    <property type="project" value="TreeGrafter"/>
</dbReference>
<dbReference type="Proteomes" id="UP000824219">
    <property type="component" value="Linkage Group LG05"/>
</dbReference>
<dbReference type="InterPro" id="IPR015915">
    <property type="entry name" value="Kelch-typ_b-propeller"/>
</dbReference>
<dbReference type="Pfam" id="PF00651">
    <property type="entry name" value="BTB"/>
    <property type="match status" value="1"/>
</dbReference>
<dbReference type="PIRSF" id="PIRSF037037">
    <property type="entry name" value="Kelch-like_protein_gigaxonin"/>
    <property type="match status" value="1"/>
</dbReference>
<dbReference type="GO" id="GO:0006513">
    <property type="term" value="P:protein monoubiquitination"/>
    <property type="evidence" value="ECO:0007669"/>
    <property type="project" value="TreeGrafter"/>
</dbReference>
<feature type="domain" description="BTB" evidence="3">
    <location>
        <begin position="46"/>
        <end position="113"/>
    </location>
</feature>
<dbReference type="InterPro" id="IPR011705">
    <property type="entry name" value="BACK"/>
</dbReference>
<dbReference type="SMART" id="SM00225">
    <property type="entry name" value="BTB"/>
    <property type="match status" value="1"/>
</dbReference>
<name>A0A9D3P1V7_9TELE</name>
<dbReference type="SMART" id="SM00875">
    <property type="entry name" value="BACK"/>
    <property type="match status" value="1"/>
</dbReference>
<evidence type="ECO:0000256" key="1">
    <source>
        <dbReference type="ARBA" id="ARBA00022441"/>
    </source>
</evidence>
<dbReference type="EMBL" id="JAHKSW010000005">
    <property type="protein sequence ID" value="KAG7332099.1"/>
    <property type="molecule type" value="Genomic_DNA"/>
</dbReference>
<keyword evidence="2" id="KW-0677">Repeat</keyword>
<dbReference type="Gene3D" id="2.120.10.80">
    <property type="entry name" value="Kelch-type beta propeller"/>
    <property type="match status" value="1"/>
</dbReference>
<evidence type="ECO:0000256" key="2">
    <source>
        <dbReference type="ARBA" id="ARBA00022737"/>
    </source>
</evidence>
<dbReference type="Gene3D" id="3.30.710.10">
    <property type="entry name" value="Potassium Channel Kv1.1, Chain A"/>
    <property type="match status" value="1"/>
</dbReference>
<dbReference type="PROSITE" id="PS50097">
    <property type="entry name" value="BTB"/>
    <property type="match status" value="1"/>
</dbReference>
<evidence type="ECO:0000313" key="5">
    <source>
        <dbReference type="Proteomes" id="UP000824219"/>
    </source>
</evidence>
<organism evidence="4 5">
    <name type="scientific">Hemibagrus wyckioides</name>
    <dbReference type="NCBI Taxonomy" id="337641"/>
    <lineage>
        <taxon>Eukaryota</taxon>
        <taxon>Metazoa</taxon>
        <taxon>Chordata</taxon>
        <taxon>Craniata</taxon>
        <taxon>Vertebrata</taxon>
        <taxon>Euteleostomi</taxon>
        <taxon>Actinopterygii</taxon>
        <taxon>Neopterygii</taxon>
        <taxon>Teleostei</taxon>
        <taxon>Ostariophysi</taxon>
        <taxon>Siluriformes</taxon>
        <taxon>Bagridae</taxon>
        <taxon>Hemibagrus</taxon>
    </lineage>
</organism>
<dbReference type="PANTHER" id="PTHR45632:SF5">
    <property type="entry name" value="KELCH-LIKE PROTEIN 22"/>
    <property type="match status" value="1"/>
</dbReference>
<dbReference type="InterPro" id="IPR000210">
    <property type="entry name" value="BTB/POZ_dom"/>
</dbReference>
<gene>
    <name evidence="4" type="ORF">KOW79_003933</name>
</gene>
<proteinExistence type="predicted"/>
<dbReference type="InterPro" id="IPR006652">
    <property type="entry name" value="Kelch_1"/>
</dbReference>
<dbReference type="GO" id="GO:0072686">
    <property type="term" value="C:mitotic spindle"/>
    <property type="evidence" value="ECO:0007669"/>
    <property type="project" value="TreeGrafter"/>
</dbReference>
<evidence type="ECO:0000259" key="3">
    <source>
        <dbReference type="PROSITE" id="PS50097"/>
    </source>
</evidence>
<keyword evidence="5" id="KW-1185">Reference proteome</keyword>
<sequence>MSDEMGSALAGAGPAGRCVKQRYRSSTHSQGLMEGLLGLREGEILFDVVLIVEGKPVNAHRILLAASCDYFRGMFTGGLREMQQTEIPIHGVTHTAMIKLLDFIYTSELDLDLDTVQEVLCAATLLQVQDVIGFCCEFLFSWMDNDNILEVEKLADAYGLEQLGEKVRSYLLKNIQTFSHAPVYRQLPPEKVLHVLSSDELEVSSESEVFEAALHYYYSPEQVEKDQVSLQEPLHMMEAVRFCLMEQTALQRLYDRLKPSQLQNVISFALRYHTDKLWQPIMQSPLSQLRSNCHCILGFGGMFSSGLLADNDERFQVFHPSWGEWRNLGADGAPRMSNMGIALLNNFVYLVGGDNNTSGFRAESRCWRYDPRHNSWCDIEPLQQQHADHCVCVVDDFIYAIGGRDYSIELDCVERYNPQKNIWEYVAPLKREVYAHAGAVVDGKIYIACGRRGMAYLKETYCYDPRANQWSACAEGPVERAWHGMAVYGGRAYVIGGSNDGCGYRRDVLKVACYNPTEDSWSVVCPLPAGHGEPGMTVLDGRIYVLGGRSHDKGSRMKYVHIYDPENDCWESGVSLDSRVSGMSACVALMPRNTFTQTHSSARRAKASWEFVEWDDSDHSSEDG</sequence>
<dbReference type="GO" id="GO:0005827">
    <property type="term" value="C:polar microtubule"/>
    <property type="evidence" value="ECO:0007669"/>
    <property type="project" value="TreeGrafter"/>
</dbReference>
<comment type="caution">
    <text evidence="4">The sequence shown here is derived from an EMBL/GenBank/DDBJ whole genome shotgun (WGS) entry which is preliminary data.</text>
</comment>
<dbReference type="GO" id="GO:1904263">
    <property type="term" value="P:positive regulation of TORC1 signaling"/>
    <property type="evidence" value="ECO:0007669"/>
    <property type="project" value="TreeGrafter"/>
</dbReference>
<dbReference type="SUPFAM" id="SSF54695">
    <property type="entry name" value="POZ domain"/>
    <property type="match status" value="1"/>
</dbReference>
<dbReference type="AlphaFoldDB" id="A0A9D3P1V7"/>
<protein>
    <recommendedName>
        <fullName evidence="3">BTB domain-containing protein</fullName>
    </recommendedName>
</protein>
<dbReference type="GO" id="GO:0043161">
    <property type="term" value="P:proteasome-mediated ubiquitin-dependent protein catabolic process"/>
    <property type="evidence" value="ECO:0007669"/>
    <property type="project" value="TreeGrafter"/>
</dbReference>
<dbReference type="Pfam" id="PF24681">
    <property type="entry name" value="Kelch_KLHDC2_KLHL20_DRC7"/>
    <property type="match status" value="1"/>
</dbReference>
<keyword evidence="1" id="KW-0880">Kelch repeat</keyword>
<dbReference type="OrthoDB" id="45365at2759"/>
<dbReference type="SUPFAM" id="SSF117281">
    <property type="entry name" value="Kelch motif"/>
    <property type="match status" value="1"/>
</dbReference>
<dbReference type="InterPro" id="IPR011333">
    <property type="entry name" value="SKP1/BTB/POZ_sf"/>
</dbReference>
<evidence type="ECO:0000313" key="4">
    <source>
        <dbReference type="EMBL" id="KAG7332099.1"/>
    </source>
</evidence>
<dbReference type="GO" id="GO:0031463">
    <property type="term" value="C:Cul3-RING ubiquitin ligase complex"/>
    <property type="evidence" value="ECO:0007669"/>
    <property type="project" value="TreeGrafter"/>
</dbReference>
<dbReference type="Gene3D" id="1.25.40.420">
    <property type="match status" value="1"/>
</dbReference>
<dbReference type="GO" id="GO:0005634">
    <property type="term" value="C:nucleus"/>
    <property type="evidence" value="ECO:0007669"/>
    <property type="project" value="TreeGrafter"/>
</dbReference>
<dbReference type="SMART" id="SM00612">
    <property type="entry name" value="Kelch"/>
    <property type="match status" value="5"/>
</dbReference>
<dbReference type="InterPro" id="IPR017096">
    <property type="entry name" value="BTB-kelch_protein"/>
</dbReference>
<dbReference type="PANTHER" id="PTHR45632">
    <property type="entry name" value="LD33804P"/>
    <property type="match status" value="1"/>
</dbReference>
<accession>A0A9D3P1V7</accession>
<dbReference type="Pfam" id="PF07707">
    <property type="entry name" value="BACK"/>
    <property type="match status" value="1"/>
</dbReference>
<dbReference type="Pfam" id="PF01344">
    <property type="entry name" value="Kelch_1"/>
    <property type="match status" value="1"/>
</dbReference>
<reference evidence="4 5" key="1">
    <citation type="submission" date="2021-06" db="EMBL/GenBank/DDBJ databases">
        <title>Chromosome-level genome assembly of the red-tail catfish (Hemibagrus wyckioides).</title>
        <authorList>
            <person name="Shao F."/>
        </authorList>
    </citation>
    <scope>NUCLEOTIDE SEQUENCE [LARGE SCALE GENOMIC DNA]</scope>
    <source>
        <strain evidence="4">EC202008001</strain>
        <tissue evidence="4">Blood</tissue>
    </source>
</reference>